<dbReference type="RefSeq" id="WP_279735481.1">
    <property type="nucleotide sequence ID" value="NZ_JAOCEJ010000017.1"/>
</dbReference>
<reference evidence="1" key="1">
    <citation type="submission" date="2022-09" db="EMBL/GenBank/DDBJ databases">
        <title>Intensive care unit water sources are persistently colonized with multi-drug resistant bacteria and are the site of extensive horizontal gene transfer of antibiotic resistance genes.</title>
        <authorList>
            <person name="Diorio-Toth L."/>
        </authorList>
    </citation>
    <scope>NUCLEOTIDE SEQUENCE</scope>
    <source>
        <strain evidence="1">GD03725</strain>
    </source>
</reference>
<proteinExistence type="predicted"/>
<evidence type="ECO:0000313" key="1">
    <source>
        <dbReference type="EMBL" id="MDH1438479.1"/>
    </source>
</evidence>
<evidence type="ECO:0000313" key="2">
    <source>
        <dbReference type="Proteomes" id="UP001161567"/>
    </source>
</evidence>
<organism evidence="1 2">
    <name type="scientific">Acinetobacter johnsonii</name>
    <dbReference type="NCBI Taxonomy" id="40214"/>
    <lineage>
        <taxon>Bacteria</taxon>
        <taxon>Pseudomonadati</taxon>
        <taxon>Pseudomonadota</taxon>
        <taxon>Gammaproteobacteria</taxon>
        <taxon>Moraxellales</taxon>
        <taxon>Moraxellaceae</taxon>
        <taxon>Acinetobacter</taxon>
    </lineage>
</organism>
<evidence type="ECO:0008006" key="3">
    <source>
        <dbReference type="Google" id="ProtNLM"/>
    </source>
</evidence>
<dbReference type="AlphaFoldDB" id="A0AA42QQC0"/>
<gene>
    <name evidence="1" type="ORF">N5I27_08865</name>
</gene>
<sequence>MDQNLQKRLEQLINQGGEILRLAAPKKDALGIIVDRLTGDGPEQFNQWKLSCKKVLKRISEEDYNSFISTEKPIGYDCHPNMLKRLIPILKASLDDLNFGIMDSNSFTAKQIPHNINYHISNVGNMANHNENSMINQTSTNTVNVIKGDFNSLASNLRSHGVEETNIQELQTIIDVTPLPQSPSEYSPDLKGWMSKMIGKSIDGTWQVAVGAAGSLLATGLQQYFGILG</sequence>
<accession>A0AA42QQC0</accession>
<name>A0AA42QQC0_ACIJO</name>
<comment type="caution">
    <text evidence="1">The sequence shown here is derived from an EMBL/GenBank/DDBJ whole genome shotgun (WGS) entry which is preliminary data.</text>
</comment>
<dbReference type="Proteomes" id="UP001161567">
    <property type="component" value="Unassembled WGS sequence"/>
</dbReference>
<protein>
    <recommendedName>
        <fullName evidence="3">AbiTii domain-containing protein</fullName>
    </recommendedName>
</protein>
<dbReference type="EMBL" id="JAOCIL010000001">
    <property type="protein sequence ID" value="MDH1438479.1"/>
    <property type="molecule type" value="Genomic_DNA"/>
</dbReference>